<reference evidence="6" key="2">
    <citation type="submission" date="2025-08" db="UniProtKB">
        <authorList>
            <consortium name="Ensembl"/>
        </authorList>
    </citation>
    <scope>IDENTIFICATION</scope>
</reference>
<dbReference type="GeneTree" id="ENSGT00390000014062"/>
<evidence type="ECO:0000259" key="5">
    <source>
        <dbReference type="SMART" id="SM01082"/>
    </source>
</evidence>
<accession>A0AAY4CFQ7</accession>
<feature type="compositionally biased region" description="Pro residues" evidence="4">
    <location>
        <begin position="423"/>
        <end position="433"/>
    </location>
</feature>
<sequence>MVSEETAIRRFVSGQLRRCADLSTLTLGIVRQRYLEHVGRDWLSAESRQLLKRVVEDELLKMQDPEEEDLPLSSLQKAKGSQAKRKREDGNEEEGGGAKAKKSRVAESPPESPDSGIEKVGNEEEKEVPSEEDEDVKEQKTSRRKAKGAVLKEETSEDEEEDLSSADEDAAEVKKRKGAEKKTKKAIPKEETSDDEDLSSADEEGSKQKKKATPAGKKKQNFASAAKRQEGVRKRNSDGDKKPEGEKEDLERSGSGSDGEMGGAGPSDEEEEGGAAATPIAAEDSDSSSLPSLDEGDDTTKAKKEAKEKKNVTKKKQTSGGDKSLAKVAKEENKAVSRLKRYIALCGARRNYKKLLENCRSVKSMVAVLKKELEDLGVEGNPSIEKCKKARLKKEEAQELAELDSNNIIFTPGRPKRRCVSSWPPPPAPPSPPSAYKRTMGSDSDGEGSHAGRGRRRGPDWSGLKGVISDDGDSD</sequence>
<evidence type="ECO:0000313" key="7">
    <source>
        <dbReference type="Proteomes" id="UP000694580"/>
    </source>
</evidence>
<proteinExistence type="predicted"/>
<feature type="compositionally biased region" description="Basic residues" evidence="4">
    <location>
        <begin position="174"/>
        <end position="186"/>
    </location>
</feature>
<feature type="compositionally biased region" description="Gly residues" evidence="4">
    <location>
        <begin position="256"/>
        <end position="265"/>
    </location>
</feature>
<comment type="subcellular location">
    <subcellularLocation>
        <location evidence="1">Nucleus</location>
    </subcellularLocation>
</comment>
<feature type="compositionally biased region" description="Basic and acidic residues" evidence="4">
    <location>
        <begin position="227"/>
        <end position="252"/>
    </location>
</feature>
<feature type="compositionally biased region" description="Acidic residues" evidence="4">
    <location>
        <begin position="192"/>
        <end position="203"/>
    </location>
</feature>
<dbReference type="SMART" id="SM01082">
    <property type="entry name" value="CHZ"/>
    <property type="match status" value="1"/>
</dbReference>
<feature type="region of interest" description="Disordered" evidence="4">
    <location>
        <begin position="403"/>
        <end position="475"/>
    </location>
</feature>
<dbReference type="PANTHER" id="PTHR15410">
    <property type="entry name" value="HIRA-INTERACTING PROTEIN 3"/>
    <property type="match status" value="1"/>
</dbReference>
<organism evidence="6 7">
    <name type="scientific">Denticeps clupeoides</name>
    <name type="common">denticle herring</name>
    <dbReference type="NCBI Taxonomy" id="299321"/>
    <lineage>
        <taxon>Eukaryota</taxon>
        <taxon>Metazoa</taxon>
        <taxon>Chordata</taxon>
        <taxon>Craniata</taxon>
        <taxon>Vertebrata</taxon>
        <taxon>Euteleostomi</taxon>
        <taxon>Actinopterygii</taxon>
        <taxon>Neopterygii</taxon>
        <taxon>Teleostei</taxon>
        <taxon>Clupei</taxon>
        <taxon>Clupeiformes</taxon>
        <taxon>Denticipitoidei</taxon>
        <taxon>Denticipitidae</taxon>
        <taxon>Denticeps</taxon>
    </lineage>
</organism>
<evidence type="ECO:0000256" key="1">
    <source>
        <dbReference type="ARBA" id="ARBA00004123"/>
    </source>
</evidence>
<feature type="compositionally biased region" description="Acidic residues" evidence="4">
    <location>
        <begin position="155"/>
        <end position="170"/>
    </location>
</feature>
<dbReference type="Proteomes" id="UP000694580">
    <property type="component" value="Chromosome 7"/>
</dbReference>
<evidence type="ECO:0000256" key="2">
    <source>
        <dbReference type="ARBA" id="ARBA00023186"/>
    </source>
</evidence>
<feature type="compositionally biased region" description="Basic and acidic residues" evidence="4">
    <location>
        <begin position="298"/>
        <end position="311"/>
    </location>
</feature>
<reference evidence="6" key="3">
    <citation type="submission" date="2025-09" db="UniProtKB">
        <authorList>
            <consortium name="Ensembl"/>
        </authorList>
    </citation>
    <scope>IDENTIFICATION</scope>
</reference>
<evidence type="ECO:0000313" key="6">
    <source>
        <dbReference type="Ensembl" id="ENSDCDP00010032045.1"/>
    </source>
</evidence>
<feature type="domain" description="Histone chaperone" evidence="5">
    <location>
        <begin position="394"/>
        <end position="432"/>
    </location>
</feature>
<keyword evidence="2" id="KW-0143">Chaperone</keyword>
<feature type="compositionally biased region" description="Basic residues" evidence="4">
    <location>
        <begin position="208"/>
        <end position="220"/>
    </location>
</feature>
<dbReference type="PANTHER" id="PTHR15410:SF2">
    <property type="entry name" value="HIRA-INTERACTING PROTEIN 3"/>
    <property type="match status" value="1"/>
</dbReference>
<protein>
    <recommendedName>
        <fullName evidence="5">Histone chaperone domain-containing protein</fullName>
    </recommendedName>
</protein>
<gene>
    <name evidence="6" type="primary">HIRIP3</name>
</gene>
<reference evidence="6 7" key="1">
    <citation type="submission" date="2020-06" db="EMBL/GenBank/DDBJ databases">
        <authorList>
            <consortium name="Wellcome Sanger Institute Data Sharing"/>
        </authorList>
    </citation>
    <scope>NUCLEOTIDE SEQUENCE [LARGE SCALE GENOMIC DNA]</scope>
</reference>
<evidence type="ECO:0000256" key="3">
    <source>
        <dbReference type="ARBA" id="ARBA00023242"/>
    </source>
</evidence>
<evidence type="ECO:0000256" key="4">
    <source>
        <dbReference type="SAM" id="MobiDB-lite"/>
    </source>
</evidence>
<feature type="region of interest" description="Disordered" evidence="4">
    <location>
        <begin position="65"/>
        <end position="332"/>
    </location>
</feature>
<dbReference type="InterPro" id="IPR019098">
    <property type="entry name" value="Histone_chaperone_domain_CHZ"/>
</dbReference>
<dbReference type="Ensembl" id="ENSDCDT00010039722.1">
    <property type="protein sequence ID" value="ENSDCDP00010032045.1"/>
    <property type="gene ID" value="ENSDCDG00010020457.1"/>
</dbReference>
<keyword evidence="7" id="KW-1185">Reference proteome</keyword>
<dbReference type="AlphaFoldDB" id="A0AAY4CFQ7"/>
<keyword evidence="3" id="KW-0539">Nucleus</keyword>
<dbReference type="GO" id="GO:0005634">
    <property type="term" value="C:nucleus"/>
    <property type="evidence" value="ECO:0007669"/>
    <property type="project" value="UniProtKB-SubCell"/>
</dbReference>
<dbReference type="InterPro" id="IPR037647">
    <property type="entry name" value="HIRIP3"/>
</dbReference>
<dbReference type="GeneID" id="114794554"/>
<dbReference type="RefSeq" id="XP_028843019.1">
    <property type="nucleotide sequence ID" value="XM_028987186.1"/>
</dbReference>
<feature type="compositionally biased region" description="Basic and acidic residues" evidence="4">
    <location>
        <begin position="116"/>
        <end position="129"/>
    </location>
</feature>
<name>A0AAY4CFQ7_9TELE</name>